<feature type="compositionally biased region" description="Polar residues" evidence="1">
    <location>
        <begin position="392"/>
        <end position="404"/>
    </location>
</feature>
<feature type="compositionally biased region" description="Basic and acidic residues" evidence="1">
    <location>
        <begin position="700"/>
        <end position="709"/>
    </location>
</feature>
<feature type="compositionally biased region" description="Low complexity" evidence="1">
    <location>
        <begin position="68"/>
        <end position="80"/>
    </location>
</feature>
<feature type="compositionally biased region" description="Low complexity" evidence="1">
    <location>
        <begin position="799"/>
        <end position="818"/>
    </location>
</feature>
<dbReference type="OrthoDB" id="5404004at2759"/>
<feature type="compositionally biased region" description="Low complexity" evidence="1">
    <location>
        <begin position="588"/>
        <end position="602"/>
    </location>
</feature>
<feature type="region of interest" description="Disordered" evidence="1">
    <location>
        <begin position="582"/>
        <end position="606"/>
    </location>
</feature>
<feature type="compositionally biased region" description="Low complexity" evidence="1">
    <location>
        <begin position="97"/>
        <end position="111"/>
    </location>
</feature>
<feature type="region of interest" description="Disordered" evidence="1">
    <location>
        <begin position="41"/>
        <end position="349"/>
    </location>
</feature>
<feature type="compositionally biased region" description="Basic and acidic residues" evidence="1">
    <location>
        <begin position="1058"/>
        <end position="1070"/>
    </location>
</feature>
<feature type="compositionally biased region" description="Polar residues" evidence="1">
    <location>
        <begin position="323"/>
        <end position="335"/>
    </location>
</feature>
<protein>
    <submittedName>
        <fullName evidence="2">Uncharacterized protein</fullName>
    </submittedName>
</protein>
<feature type="compositionally biased region" description="Low complexity" evidence="1">
    <location>
        <begin position="260"/>
        <end position="284"/>
    </location>
</feature>
<feature type="compositionally biased region" description="Polar residues" evidence="1">
    <location>
        <begin position="213"/>
        <end position="222"/>
    </location>
</feature>
<dbReference type="GeneID" id="18257309"/>
<evidence type="ECO:0000256" key="1">
    <source>
        <dbReference type="SAM" id="MobiDB-lite"/>
    </source>
</evidence>
<dbReference type="eggNOG" id="ENOG502SD0J">
    <property type="taxonomic scope" value="Eukaryota"/>
</dbReference>
<reference evidence="2 3" key="1">
    <citation type="journal article" date="2011" name="Cell">
        <title>Insight into structure and assembly of the nuclear pore complex by utilizing the genome of a eukaryotic thermophile.</title>
        <authorList>
            <person name="Amlacher S."/>
            <person name="Sarges P."/>
            <person name="Flemming D."/>
            <person name="van Noort V."/>
            <person name="Kunze R."/>
            <person name="Devos D.P."/>
            <person name="Arumugam M."/>
            <person name="Bork P."/>
            <person name="Hurt E."/>
        </authorList>
    </citation>
    <scope>NUCLEOTIDE SEQUENCE [LARGE SCALE GENOMIC DNA]</scope>
    <source>
        <strain evidence="3">DSM 1495 / CBS 144.50 / IMI 039719</strain>
    </source>
</reference>
<evidence type="ECO:0000313" key="2">
    <source>
        <dbReference type="EMBL" id="EGS21413.1"/>
    </source>
</evidence>
<feature type="compositionally biased region" description="Basic and acidic residues" evidence="1">
    <location>
        <begin position="406"/>
        <end position="415"/>
    </location>
</feature>
<evidence type="ECO:0000313" key="3">
    <source>
        <dbReference type="Proteomes" id="UP000008066"/>
    </source>
</evidence>
<feature type="compositionally biased region" description="Basic and acidic residues" evidence="1">
    <location>
        <begin position="881"/>
        <end position="890"/>
    </location>
</feature>
<dbReference type="EMBL" id="GL988041">
    <property type="protein sequence ID" value="EGS21413.1"/>
    <property type="molecule type" value="Genomic_DNA"/>
</dbReference>
<feature type="region of interest" description="Disordered" evidence="1">
    <location>
        <begin position="633"/>
        <end position="976"/>
    </location>
</feature>
<feature type="compositionally biased region" description="Low complexity" evidence="1">
    <location>
        <begin position="837"/>
        <end position="878"/>
    </location>
</feature>
<feature type="compositionally biased region" description="Low complexity" evidence="1">
    <location>
        <begin position="547"/>
        <end position="558"/>
    </location>
</feature>
<feature type="region of interest" description="Disordered" evidence="1">
    <location>
        <begin position="370"/>
        <end position="558"/>
    </location>
</feature>
<accession>G0S594</accession>
<dbReference type="AlphaFoldDB" id="G0S594"/>
<feature type="compositionally biased region" description="Low complexity" evidence="1">
    <location>
        <begin position="891"/>
        <end position="901"/>
    </location>
</feature>
<feature type="compositionally biased region" description="Acidic residues" evidence="1">
    <location>
        <begin position="56"/>
        <end position="65"/>
    </location>
</feature>
<feature type="compositionally biased region" description="Polar residues" evidence="1">
    <location>
        <begin position="747"/>
        <end position="760"/>
    </location>
</feature>
<feature type="compositionally biased region" description="Polar residues" evidence="1">
    <location>
        <begin position="113"/>
        <end position="130"/>
    </location>
</feature>
<feature type="compositionally biased region" description="Low complexity" evidence="1">
    <location>
        <begin position="180"/>
        <end position="212"/>
    </location>
</feature>
<feature type="compositionally biased region" description="Low complexity" evidence="1">
    <location>
        <begin position="427"/>
        <end position="440"/>
    </location>
</feature>
<feature type="compositionally biased region" description="Polar residues" evidence="1">
    <location>
        <begin position="683"/>
        <end position="699"/>
    </location>
</feature>
<proteinExistence type="predicted"/>
<sequence>MRLDSLALGTTGLWGSPAEDSGSGSAGVKVEVLDGVGVAAQAAARGAQAPVNSESDAAEEVDDKDDQGSQGDQGQGSVSDRALRPNNASFHQEKLPTRTTKTAATGASKASRQPRQPSRNQNEVNPSQKASRGAGSGKRAPPRLTPWSLPQNADIPPPAVVFFPGGKNPYLDRPLPAPPSGVGSSVGIAGSTLPLTSSSSSLSSTSTSISSSIVTKPTNNTPKPDDISTPDASHTIPTTTSTMPLTSNPSRSRTVLPERPSTSHGPGSSRSGSSSSFGSNRSNHLNNKRISRDDMALMGLTRPNAPFMSGSSGKPTGMLTPELSPQRTTTVTRTFSPAPMVARVQTPESVTSGEIPIGMALGSPARDAPIWTGSGLGSLNGSSTLLPHQGWKGQTETVITSGYSPSKEKEREKGRLLRTPTPDGGKQSEQTQQQQQSQSQGLQRNKTQKRKLFSGWFGRKGEKEKKEQEIDKQSDPLKSNAIIESRPPARSNTIVSRSNTISSRKAPKHKPIIISKPEPQMLAPDPASTLREPPRLVPQRSFEDRWPTPSTTTTSTGGLFLDVEIPDVRLERYSVMFSGVLNRDKSSQESQQQSQQQEQQQQPSLLERRQIALEKLKRIETRIVMEEEMKARMRERRATSPQPMKSPAFVLFPPSPTAKGNTDSMGGSMPGGLAPPPQKGLKRSNTSPALLSPSRANFENNEHNGEEKRKRNIPQASPRTMERAEWLERIREQQMQAERQAMHARTKSQSTTASNASRAPTTVYFYPNESSLILDSSDSDTGSESETEKASDDETDQIASTTLRPTPPTAATAGRTTPVPNMSRKLPFYPPPPPEPQWQMVTPPSMSGLGSTTSPSSSSSSSSPESTTTTATTISPGSQKPNDKPGRERSLSPSSSTSPLTTTPPSPGTMAIPMAITTDIPVPAPTTLSRNPSNTNLNLVHKPSVSTLNNGRKPSLDLDGDLSDSDPLLNPSTRDPRISVDEEDAALKAAVEISIARQISISRQQRKLLPVLRQVNGPPAGSKRILLGEGTIKRSATVAGSGTARSKMPQVPPGPQRRGSEGDEKGKGNESWDEGGDEGDGKEEITIGVIKGRSTPVTVLAPPPGMDVRRSERVVLDVA</sequence>
<dbReference type="OMA" id="IETRIVM"/>
<organism evidence="3">
    <name type="scientific">Chaetomium thermophilum (strain DSM 1495 / CBS 144.50 / IMI 039719)</name>
    <name type="common">Thermochaetoides thermophila</name>
    <dbReference type="NCBI Taxonomy" id="759272"/>
    <lineage>
        <taxon>Eukaryota</taxon>
        <taxon>Fungi</taxon>
        <taxon>Dikarya</taxon>
        <taxon>Ascomycota</taxon>
        <taxon>Pezizomycotina</taxon>
        <taxon>Sordariomycetes</taxon>
        <taxon>Sordariomycetidae</taxon>
        <taxon>Sordariales</taxon>
        <taxon>Chaetomiaceae</taxon>
        <taxon>Thermochaetoides</taxon>
    </lineage>
</organism>
<feature type="compositionally biased region" description="Basic and acidic residues" evidence="1">
    <location>
        <begin position="459"/>
        <end position="475"/>
    </location>
</feature>
<feature type="compositionally biased region" description="Basic and acidic residues" evidence="1">
    <location>
        <begin position="720"/>
        <end position="732"/>
    </location>
</feature>
<gene>
    <name evidence="2" type="ORF">CTHT_0032710</name>
</gene>
<feature type="compositionally biased region" description="Polar residues" evidence="1">
    <location>
        <begin position="926"/>
        <end position="952"/>
    </location>
</feature>
<keyword evidence="3" id="KW-1185">Reference proteome</keyword>
<dbReference type="KEGG" id="cthr:CTHT_0032710"/>
<feature type="region of interest" description="Disordered" evidence="1">
    <location>
        <begin position="1"/>
        <end position="26"/>
    </location>
</feature>
<dbReference type="HOGENOM" id="CLU_280594_0_0_1"/>
<feature type="region of interest" description="Disordered" evidence="1">
    <location>
        <begin position="1036"/>
        <end position="1090"/>
    </location>
</feature>
<feature type="compositionally biased region" description="Acidic residues" evidence="1">
    <location>
        <begin position="1071"/>
        <end position="1081"/>
    </location>
</feature>
<feature type="compositionally biased region" description="Low complexity" evidence="1">
    <location>
        <begin position="377"/>
        <end position="386"/>
    </location>
</feature>
<dbReference type="RefSeq" id="XP_006693709.1">
    <property type="nucleotide sequence ID" value="XM_006693646.1"/>
</dbReference>
<dbReference type="Proteomes" id="UP000008066">
    <property type="component" value="Unassembled WGS sequence"/>
</dbReference>
<feature type="compositionally biased region" description="Polar residues" evidence="1">
    <location>
        <begin position="490"/>
        <end position="503"/>
    </location>
</feature>
<feature type="compositionally biased region" description="Low complexity" evidence="1">
    <location>
        <begin position="233"/>
        <end position="250"/>
    </location>
</feature>
<name>G0S594_CHATD</name>